<dbReference type="PANTHER" id="PTHR34308:SF1">
    <property type="entry name" value="COBALAMIN BIOSYNTHESIS PROTEIN CBIB"/>
    <property type="match status" value="1"/>
</dbReference>
<evidence type="ECO:0000256" key="5">
    <source>
        <dbReference type="ARBA" id="ARBA00022573"/>
    </source>
</evidence>
<feature type="transmembrane region" description="Helical" evidence="9">
    <location>
        <begin position="50"/>
        <end position="72"/>
    </location>
</feature>
<evidence type="ECO:0000256" key="8">
    <source>
        <dbReference type="ARBA" id="ARBA00023136"/>
    </source>
</evidence>
<evidence type="ECO:0000256" key="7">
    <source>
        <dbReference type="ARBA" id="ARBA00022989"/>
    </source>
</evidence>
<dbReference type="NCBIfam" id="TIGR00380">
    <property type="entry name" value="cobal_cbiB"/>
    <property type="match status" value="1"/>
</dbReference>
<keyword evidence="5 9" id="KW-0169">Cobalamin biosynthesis</keyword>
<dbReference type="EMBL" id="CP024699">
    <property type="protein sequence ID" value="ATV58538.1"/>
    <property type="molecule type" value="Genomic_DNA"/>
</dbReference>
<keyword evidence="7 9" id="KW-1133">Transmembrane helix</keyword>
<keyword evidence="8 9" id="KW-0472">Membrane</keyword>
<evidence type="ECO:0000256" key="1">
    <source>
        <dbReference type="ARBA" id="ARBA00004651"/>
    </source>
</evidence>
<keyword evidence="4 9" id="KW-1003">Cell membrane</keyword>
<comment type="subcellular location">
    <subcellularLocation>
        <location evidence="1 9">Cell membrane</location>
        <topology evidence="1 9">Multi-pass membrane protein</topology>
    </subcellularLocation>
</comment>
<evidence type="ECO:0000256" key="9">
    <source>
        <dbReference type="HAMAP-Rule" id="MF_00024"/>
    </source>
</evidence>
<dbReference type="HAMAP" id="MF_00024">
    <property type="entry name" value="CobD_CbiB"/>
    <property type="match status" value="1"/>
</dbReference>
<dbReference type="GO" id="GO:0005886">
    <property type="term" value="C:plasma membrane"/>
    <property type="evidence" value="ECO:0007669"/>
    <property type="project" value="UniProtKB-SubCell"/>
</dbReference>
<keyword evidence="6 9" id="KW-0812">Transmembrane</keyword>
<comment type="function">
    <text evidence="9">Converts cobyric acid to cobinamide by the addition of aminopropanol on the F carboxylic group.</text>
</comment>
<evidence type="ECO:0000313" key="10">
    <source>
        <dbReference type="EMBL" id="ATV58538.1"/>
    </source>
</evidence>
<dbReference type="UniPathway" id="UPA00148"/>
<dbReference type="InterPro" id="IPR004485">
    <property type="entry name" value="Cobalamin_biosynth_CobD/CbiB"/>
</dbReference>
<dbReference type="AlphaFoldDB" id="A0A2D3NT12"/>
<evidence type="ECO:0000313" key="11">
    <source>
        <dbReference type="Proteomes" id="UP000230056"/>
    </source>
</evidence>
<comment type="caution">
    <text evidence="9">Lacks conserved residue(s) required for the propagation of feature annotation.</text>
</comment>
<comment type="pathway">
    <text evidence="2 9">Cofactor biosynthesis; adenosylcobalamin biosynthesis.</text>
</comment>
<dbReference type="RefSeq" id="WP_100024239.1">
    <property type="nucleotide sequence ID" value="NZ_CP024699.1"/>
</dbReference>
<evidence type="ECO:0000256" key="4">
    <source>
        <dbReference type="ARBA" id="ARBA00022475"/>
    </source>
</evidence>
<dbReference type="GO" id="GO:0048472">
    <property type="term" value="F:threonine-phosphate decarboxylase activity"/>
    <property type="evidence" value="ECO:0007669"/>
    <property type="project" value="InterPro"/>
</dbReference>
<reference evidence="10 11" key="1">
    <citation type="submission" date="2017-11" db="EMBL/GenBank/DDBJ databases">
        <title>Genome sequencing of Fusobacterium periodonticum KCOM 1261.</title>
        <authorList>
            <person name="Kook J.-K."/>
            <person name="Park S.-N."/>
            <person name="Lim Y.K."/>
        </authorList>
    </citation>
    <scope>NUCLEOTIDE SEQUENCE [LARGE SCALE GENOMIC DNA]</scope>
    <source>
        <strain evidence="10 11">KCOM 1261</strain>
    </source>
</reference>
<feature type="transmembrane region" description="Helical" evidence="9">
    <location>
        <begin position="302"/>
        <end position="323"/>
    </location>
</feature>
<gene>
    <name evidence="9 10" type="primary">cobD</name>
    <name evidence="10" type="ORF">CTM72_01520</name>
</gene>
<name>A0A2D3NT12_9FUSO</name>
<sequence>MFNYFFVKFGIAYILDLILADPRWLYHPVIIIGKLISFLEKILYKAKNKIFSGAILNILTLSVTFIVSLFLARTNYIVEIFFLYTTLATKSLANEGNKVYKILKSGDIEKAKKELSYLVSRDTNTLSLDKIIMSVVETIAENTVDGFISPAFYAFVGSFFHIELFGQVVSLALPFAMTYKAINTLDSMVGYKNEKYIDFGKVSARVDDVANFIPARLTGLIFVPLSTLILGYDFKNSLRIFFRDRNKHSSPNSGQSESAYAGALGIQFGGKISYFGKDYEKPTIGDKLKAFDYEDIKKAVNILYLVSFIATITIISCSLFYNLPYLRNFLNL</sequence>
<proteinExistence type="inferred from homology"/>
<accession>A0A2D3NT12</accession>
<organism evidence="10 11">
    <name type="scientific">Fusobacterium pseudoperiodonticum</name>
    <dbReference type="NCBI Taxonomy" id="2663009"/>
    <lineage>
        <taxon>Bacteria</taxon>
        <taxon>Fusobacteriati</taxon>
        <taxon>Fusobacteriota</taxon>
        <taxon>Fusobacteriia</taxon>
        <taxon>Fusobacteriales</taxon>
        <taxon>Fusobacteriaceae</taxon>
        <taxon>Fusobacterium</taxon>
    </lineage>
</organism>
<dbReference type="GO" id="GO:0015420">
    <property type="term" value="F:ABC-type vitamin B12 transporter activity"/>
    <property type="evidence" value="ECO:0007669"/>
    <property type="project" value="UniProtKB-UniRule"/>
</dbReference>
<dbReference type="PANTHER" id="PTHR34308">
    <property type="entry name" value="COBALAMIN BIOSYNTHESIS PROTEIN CBIB"/>
    <property type="match status" value="1"/>
</dbReference>
<comment type="similarity">
    <text evidence="3 9">Belongs to the CobD/CbiB family.</text>
</comment>
<evidence type="ECO:0000256" key="2">
    <source>
        <dbReference type="ARBA" id="ARBA00004953"/>
    </source>
</evidence>
<dbReference type="Proteomes" id="UP000230056">
    <property type="component" value="Chromosome"/>
</dbReference>
<protein>
    <recommendedName>
        <fullName evidence="9">Cobalamin biosynthesis protein CobD</fullName>
    </recommendedName>
</protein>
<feature type="transmembrane region" description="Helical" evidence="9">
    <location>
        <begin position="151"/>
        <end position="173"/>
    </location>
</feature>
<evidence type="ECO:0000256" key="3">
    <source>
        <dbReference type="ARBA" id="ARBA00006263"/>
    </source>
</evidence>
<dbReference type="GO" id="GO:0009236">
    <property type="term" value="P:cobalamin biosynthetic process"/>
    <property type="evidence" value="ECO:0007669"/>
    <property type="project" value="UniProtKB-UniRule"/>
</dbReference>
<evidence type="ECO:0000256" key="6">
    <source>
        <dbReference type="ARBA" id="ARBA00022692"/>
    </source>
</evidence>
<feature type="transmembrane region" description="Helical" evidence="9">
    <location>
        <begin position="24"/>
        <end position="43"/>
    </location>
</feature>
<dbReference type="Pfam" id="PF03186">
    <property type="entry name" value="CobD_Cbib"/>
    <property type="match status" value="1"/>
</dbReference>